<dbReference type="PROSITE" id="PS51194">
    <property type="entry name" value="HELICASE_CTER"/>
    <property type="match status" value="1"/>
</dbReference>
<dbReference type="InterPro" id="IPR050742">
    <property type="entry name" value="Helicase_Restrict-Modif_Enz"/>
</dbReference>
<dbReference type="InterPro" id="IPR001650">
    <property type="entry name" value="Helicase_C-like"/>
</dbReference>
<feature type="domain" description="Helicase ATP-binding" evidence="1">
    <location>
        <begin position="15"/>
        <end position="167"/>
    </location>
</feature>
<evidence type="ECO:0000313" key="4">
    <source>
        <dbReference type="Proteomes" id="UP000430508"/>
    </source>
</evidence>
<dbReference type="SMART" id="SM00487">
    <property type="entry name" value="DEXDc"/>
    <property type="match status" value="1"/>
</dbReference>
<dbReference type="PANTHER" id="PTHR47396">
    <property type="entry name" value="TYPE I RESTRICTION ENZYME ECOKI R PROTEIN"/>
    <property type="match status" value="1"/>
</dbReference>
<keyword evidence="3" id="KW-0378">Hydrolase</keyword>
<dbReference type="InterPro" id="IPR014001">
    <property type="entry name" value="Helicase_ATP-bd"/>
</dbReference>
<evidence type="ECO:0000259" key="2">
    <source>
        <dbReference type="PROSITE" id="PS51194"/>
    </source>
</evidence>
<dbReference type="Pfam" id="PF04851">
    <property type="entry name" value="ResIII"/>
    <property type="match status" value="1"/>
</dbReference>
<dbReference type="Pfam" id="PF00271">
    <property type="entry name" value="Helicase_C"/>
    <property type="match status" value="1"/>
</dbReference>
<reference evidence="3 4" key="1">
    <citation type="submission" date="2019-12" db="EMBL/GenBank/DDBJ databases">
        <title>Sequence classification of anaerobic respiratory reductive dehalogenases: First we see many, then we see few.</title>
        <authorList>
            <person name="Molenda O."/>
            <person name="Puentes Jacome L.A."/>
            <person name="Cao X."/>
            <person name="Nesbo C.L."/>
            <person name="Tang S."/>
            <person name="Morson N."/>
            <person name="Patron J."/>
            <person name="Lomheim L."/>
            <person name="Wishart D.S."/>
            <person name="Edwards E.A."/>
        </authorList>
    </citation>
    <scope>NUCLEOTIDE SEQUENCE [LARGE SCALE GENOMIC DNA]</scope>
    <source>
        <strain evidence="3 4">12DCA</strain>
    </source>
</reference>
<dbReference type="PANTHER" id="PTHR47396:SF1">
    <property type="entry name" value="ATP-DEPENDENT HELICASE IRC3-RELATED"/>
    <property type="match status" value="1"/>
</dbReference>
<proteinExistence type="predicted"/>
<sequence>MYILRDYQREAIEVIGNMKSGEKKLIVLPCGTGKTIVFSSVATKAKGKVLIIVPSTELRKQAIEKLINLDANCDVGSVQANINEFDHKIVVATRQSLSHKKSTRLEKMLELGEFEYAIIDEIHQAIDQIKLVIGKLNNNIKIVGFTATPYPDKLMDIFDKIDYGKSILEMIGKGYLCEPRAYQVETNNDISNVKTVAGEFVQKHLEEAVDTPIRNQLIVDTYKKYAKNRKHTIIFTAGVEHSNNIMNSFIASGIDCKTINSKTDKDDREELLDAFSKASFPVITNCNILTTGFDLEALSCIILASPTKSKTKYVQQIGRGLRTYPGKSDCLILDMKDTIKSHDLMSVEDIFGVSINNGESLTEAQERTKEEAVEKQKADEEEKLRQQEVYAKEIALFNLNLDYAISENSSYDWWKIDYNTYALSLTTDFHYVMNKSNGEFNVYEINTLKDHNSIELVNSSSNALDMIDFVENESISKITSFMLKTTQWKRDHATDAQIRAIKYAKVKNKWDCHIYFSSWKIKKILKGASN</sequence>
<name>A0A857DDV1_9FIRM</name>
<dbReference type="AlphaFoldDB" id="A0A857DDV1"/>
<dbReference type="GO" id="GO:0005524">
    <property type="term" value="F:ATP binding"/>
    <property type="evidence" value="ECO:0007669"/>
    <property type="project" value="InterPro"/>
</dbReference>
<dbReference type="Proteomes" id="UP000430508">
    <property type="component" value="Chromosome"/>
</dbReference>
<dbReference type="SUPFAM" id="SSF52540">
    <property type="entry name" value="P-loop containing nucleoside triphosphate hydrolases"/>
    <property type="match status" value="1"/>
</dbReference>
<organism evidence="3 4">
    <name type="scientific">Dehalobacter restrictus</name>
    <dbReference type="NCBI Taxonomy" id="55583"/>
    <lineage>
        <taxon>Bacteria</taxon>
        <taxon>Bacillati</taxon>
        <taxon>Bacillota</taxon>
        <taxon>Clostridia</taxon>
        <taxon>Eubacteriales</taxon>
        <taxon>Desulfitobacteriaceae</taxon>
        <taxon>Dehalobacter</taxon>
    </lineage>
</organism>
<dbReference type="EMBL" id="CP046996">
    <property type="protein sequence ID" value="QGZ99419.1"/>
    <property type="molecule type" value="Genomic_DNA"/>
</dbReference>
<protein>
    <submittedName>
        <fullName evidence="3">DEAD/DEAH box helicase</fullName>
    </submittedName>
</protein>
<dbReference type="RefSeq" id="WP_158208107.1">
    <property type="nucleotide sequence ID" value="NZ_CP046996.1"/>
</dbReference>
<dbReference type="Gene3D" id="3.40.50.300">
    <property type="entry name" value="P-loop containing nucleotide triphosphate hydrolases"/>
    <property type="match status" value="2"/>
</dbReference>
<feature type="domain" description="Helicase C-terminal" evidence="2">
    <location>
        <begin position="218"/>
        <end position="381"/>
    </location>
</feature>
<dbReference type="SMART" id="SM00490">
    <property type="entry name" value="HELICc"/>
    <property type="match status" value="1"/>
</dbReference>
<evidence type="ECO:0000313" key="3">
    <source>
        <dbReference type="EMBL" id="QGZ99419.1"/>
    </source>
</evidence>
<dbReference type="PROSITE" id="PS51192">
    <property type="entry name" value="HELICASE_ATP_BIND_1"/>
    <property type="match status" value="1"/>
</dbReference>
<dbReference type="GO" id="GO:0016787">
    <property type="term" value="F:hydrolase activity"/>
    <property type="evidence" value="ECO:0007669"/>
    <property type="project" value="InterPro"/>
</dbReference>
<keyword evidence="3" id="KW-0067">ATP-binding</keyword>
<dbReference type="GO" id="GO:0004386">
    <property type="term" value="F:helicase activity"/>
    <property type="evidence" value="ECO:0007669"/>
    <property type="project" value="UniProtKB-KW"/>
</dbReference>
<keyword evidence="3" id="KW-0547">Nucleotide-binding</keyword>
<accession>A0A857DDV1</accession>
<dbReference type="InterPro" id="IPR006935">
    <property type="entry name" value="Helicase/UvrB_N"/>
</dbReference>
<dbReference type="GO" id="GO:0003677">
    <property type="term" value="F:DNA binding"/>
    <property type="evidence" value="ECO:0007669"/>
    <property type="project" value="InterPro"/>
</dbReference>
<dbReference type="GO" id="GO:0005829">
    <property type="term" value="C:cytosol"/>
    <property type="evidence" value="ECO:0007669"/>
    <property type="project" value="TreeGrafter"/>
</dbReference>
<gene>
    <name evidence="3" type="ORF">GQ588_01435</name>
</gene>
<dbReference type="InterPro" id="IPR027417">
    <property type="entry name" value="P-loop_NTPase"/>
</dbReference>
<keyword evidence="3" id="KW-0347">Helicase</keyword>
<evidence type="ECO:0000259" key="1">
    <source>
        <dbReference type="PROSITE" id="PS51192"/>
    </source>
</evidence>